<gene>
    <name evidence="2" type="ordered locus">Rvan_2857</name>
</gene>
<dbReference type="eggNOG" id="COG1396">
    <property type="taxonomic scope" value="Bacteria"/>
</dbReference>
<proteinExistence type="predicted"/>
<dbReference type="SUPFAM" id="SSF47413">
    <property type="entry name" value="lambda repressor-like DNA-binding domains"/>
    <property type="match status" value="1"/>
</dbReference>
<dbReference type="STRING" id="648757.Rvan_2857"/>
<dbReference type="CDD" id="cd00093">
    <property type="entry name" value="HTH_XRE"/>
    <property type="match status" value="1"/>
</dbReference>
<organism evidence="2 3">
    <name type="scientific">Rhodomicrobium vannielii (strain ATCC 17100 / DSM 162 / LMG 4299 / NCIMB 10020 / ATH 3.1.1)</name>
    <dbReference type="NCBI Taxonomy" id="648757"/>
    <lineage>
        <taxon>Bacteria</taxon>
        <taxon>Pseudomonadati</taxon>
        <taxon>Pseudomonadota</taxon>
        <taxon>Alphaproteobacteria</taxon>
        <taxon>Hyphomicrobiales</taxon>
        <taxon>Hyphomicrobiaceae</taxon>
        <taxon>Rhodomicrobium</taxon>
    </lineage>
</organism>
<dbReference type="Gene3D" id="1.10.260.40">
    <property type="entry name" value="lambda repressor-like DNA-binding domains"/>
    <property type="match status" value="1"/>
</dbReference>
<dbReference type="KEGG" id="rva:Rvan_2857"/>
<sequence length="174" mass="19521">MGRNMGMVESSVSILADSDEIYETAGRKPNPVDIHVGSRVRYRRMIVGMSQEKLGEKMNLTFQQIQKYEKGTNRIGASRLFQLSKILEVPVGYFFEDAFAHSAPSSASHGLHEPEQEGFLLDFLNSREGLELNKAFAKIQDPKVRRRVIDLVRALSEEKPEAKESQPGIANDLG</sequence>
<dbReference type="InterPro" id="IPR010982">
    <property type="entry name" value="Lambda_DNA-bd_dom_sf"/>
</dbReference>
<dbReference type="AlphaFoldDB" id="E3I8T5"/>
<accession>E3I8T5</accession>
<dbReference type="Proteomes" id="UP000001399">
    <property type="component" value="Chromosome"/>
</dbReference>
<evidence type="ECO:0000259" key="1">
    <source>
        <dbReference type="PROSITE" id="PS50943"/>
    </source>
</evidence>
<feature type="domain" description="HTH cro/C1-type" evidence="1">
    <location>
        <begin position="40"/>
        <end position="94"/>
    </location>
</feature>
<protein>
    <submittedName>
        <fullName evidence="2">Helix-turn-helix domain protein</fullName>
    </submittedName>
</protein>
<name>E3I8T5_RHOVT</name>
<dbReference type="PROSITE" id="PS50943">
    <property type="entry name" value="HTH_CROC1"/>
    <property type="match status" value="1"/>
</dbReference>
<dbReference type="SMART" id="SM00530">
    <property type="entry name" value="HTH_XRE"/>
    <property type="match status" value="1"/>
</dbReference>
<reference evidence="3" key="1">
    <citation type="journal article" date="2011" name="J. Bacteriol.">
        <title>Genome sequences of eight morphologically diverse alphaproteobacteria.</title>
        <authorList>
            <consortium name="US DOE Joint Genome Institute"/>
            <person name="Brown P.J."/>
            <person name="Kysela D.T."/>
            <person name="Buechlein A."/>
            <person name="Hemmerich C."/>
            <person name="Brun Y.V."/>
        </authorList>
    </citation>
    <scope>NUCLEOTIDE SEQUENCE [LARGE SCALE GENOMIC DNA]</scope>
    <source>
        <strain evidence="3">ATCC 17100 / ATH 3.1.1 / DSM 162 / LMG 4299</strain>
    </source>
</reference>
<dbReference type="EMBL" id="CP002292">
    <property type="protein sequence ID" value="ADP72064.1"/>
    <property type="molecule type" value="Genomic_DNA"/>
</dbReference>
<evidence type="ECO:0000313" key="2">
    <source>
        <dbReference type="EMBL" id="ADP72064.1"/>
    </source>
</evidence>
<keyword evidence="3" id="KW-1185">Reference proteome</keyword>
<dbReference type="HOGENOM" id="CLU_066192_26_0_5"/>
<dbReference type="InterPro" id="IPR001387">
    <property type="entry name" value="Cro/C1-type_HTH"/>
</dbReference>
<dbReference type="Pfam" id="PF01381">
    <property type="entry name" value="HTH_3"/>
    <property type="match status" value="1"/>
</dbReference>
<dbReference type="GO" id="GO:0003677">
    <property type="term" value="F:DNA binding"/>
    <property type="evidence" value="ECO:0007669"/>
    <property type="project" value="InterPro"/>
</dbReference>
<evidence type="ECO:0000313" key="3">
    <source>
        <dbReference type="Proteomes" id="UP000001399"/>
    </source>
</evidence>